<name>A0A5C8ZV41_9GAMM</name>
<dbReference type="EMBL" id="VRYZ01000003">
    <property type="protein sequence ID" value="TXS92358.1"/>
    <property type="molecule type" value="Genomic_DNA"/>
</dbReference>
<dbReference type="GO" id="GO:0001682">
    <property type="term" value="P:tRNA 5'-leader removal"/>
    <property type="evidence" value="ECO:0007669"/>
    <property type="project" value="UniProtKB-UniRule"/>
</dbReference>
<evidence type="ECO:0000256" key="1">
    <source>
        <dbReference type="ARBA" id="ARBA00002663"/>
    </source>
</evidence>
<evidence type="ECO:0000256" key="7">
    <source>
        <dbReference type="HAMAP-Rule" id="MF_00227"/>
    </source>
</evidence>
<dbReference type="GO" id="GO:0042781">
    <property type="term" value="F:3'-tRNA processing endoribonuclease activity"/>
    <property type="evidence" value="ECO:0007669"/>
    <property type="project" value="TreeGrafter"/>
</dbReference>
<keyword evidence="2 7" id="KW-0819">tRNA processing</keyword>
<keyword evidence="4 7" id="KW-0255">Endonuclease</keyword>
<dbReference type="AlphaFoldDB" id="A0A5C8ZV41"/>
<organism evidence="9 10">
    <name type="scientific">Parahaliea aestuarii</name>
    <dbReference type="NCBI Taxonomy" id="1852021"/>
    <lineage>
        <taxon>Bacteria</taxon>
        <taxon>Pseudomonadati</taxon>
        <taxon>Pseudomonadota</taxon>
        <taxon>Gammaproteobacteria</taxon>
        <taxon>Cellvibrionales</taxon>
        <taxon>Halieaceae</taxon>
        <taxon>Parahaliea</taxon>
    </lineage>
</organism>
<dbReference type="PANTHER" id="PTHR33992">
    <property type="entry name" value="RIBONUCLEASE P PROTEIN COMPONENT"/>
    <property type="match status" value="1"/>
</dbReference>
<evidence type="ECO:0000256" key="8">
    <source>
        <dbReference type="NCBIfam" id="TIGR00188"/>
    </source>
</evidence>
<accession>A0A5C8ZV41</accession>
<proteinExistence type="inferred from homology"/>
<dbReference type="GO" id="GO:0004526">
    <property type="term" value="F:ribonuclease P activity"/>
    <property type="evidence" value="ECO:0007669"/>
    <property type="project" value="UniProtKB-UniRule"/>
</dbReference>
<dbReference type="PROSITE" id="PS00648">
    <property type="entry name" value="RIBONUCLEASE_P"/>
    <property type="match status" value="1"/>
</dbReference>
<comment type="catalytic activity">
    <reaction evidence="7">
        <text>Endonucleolytic cleavage of RNA, removing 5'-extranucleotides from tRNA precursor.</text>
        <dbReference type="EC" id="3.1.26.5"/>
    </reaction>
</comment>
<evidence type="ECO:0000256" key="2">
    <source>
        <dbReference type="ARBA" id="ARBA00022694"/>
    </source>
</evidence>
<dbReference type="Pfam" id="PF00825">
    <property type="entry name" value="Ribonuclease_P"/>
    <property type="match status" value="1"/>
</dbReference>
<dbReference type="SUPFAM" id="SSF54211">
    <property type="entry name" value="Ribosomal protein S5 domain 2-like"/>
    <property type="match status" value="1"/>
</dbReference>
<evidence type="ECO:0000256" key="3">
    <source>
        <dbReference type="ARBA" id="ARBA00022722"/>
    </source>
</evidence>
<gene>
    <name evidence="7 9" type="primary">rnpA</name>
    <name evidence="9" type="ORF">FVW59_08005</name>
</gene>
<dbReference type="Gene3D" id="3.30.230.10">
    <property type="match status" value="1"/>
</dbReference>
<keyword evidence="5 7" id="KW-0378">Hydrolase</keyword>
<keyword evidence="10" id="KW-1185">Reference proteome</keyword>
<dbReference type="GO" id="GO:0000049">
    <property type="term" value="F:tRNA binding"/>
    <property type="evidence" value="ECO:0007669"/>
    <property type="project" value="UniProtKB-UniRule"/>
</dbReference>
<dbReference type="Proteomes" id="UP000321933">
    <property type="component" value="Unassembled WGS sequence"/>
</dbReference>
<reference evidence="9 10" key="1">
    <citation type="submission" date="2019-08" db="EMBL/GenBank/DDBJ databases">
        <title>Parahaliea maris sp. nov., isolated from the surface seawater.</title>
        <authorList>
            <person name="Liu Y."/>
        </authorList>
    </citation>
    <scope>NUCLEOTIDE SEQUENCE [LARGE SCALE GENOMIC DNA]</scope>
    <source>
        <strain evidence="9 10">S2-26</strain>
    </source>
</reference>
<comment type="similarity">
    <text evidence="7">Belongs to the RnpA family.</text>
</comment>
<dbReference type="RefSeq" id="WP_148063733.1">
    <property type="nucleotide sequence ID" value="NZ_VRYZ01000003.1"/>
</dbReference>
<keyword evidence="3 7" id="KW-0540">Nuclease</keyword>
<dbReference type="PANTHER" id="PTHR33992:SF1">
    <property type="entry name" value="RIBONUCLEASE P PROTEIN COMPONENT"/>
    <property type="match status" value="1"/>
</dbReference>
<dbReference type="NCBIfam" id="TIGR00188">
    <property type="entry name" value="rnpA"/>
    <property type="match status" value="1"/>
</dbReference>
<sequence>MSGVAQPQGSQHSFGKTSRLLTARDYSRVFDGAEARASHKHVLLLAKQNDRPGHRLGLVVAKKNVRQAVQRNRVKRLAREMFRQAGAQPPYMDVVLLARRGIDQLDNAELSSILRGQWRKLARRVSEADTSESRGR</sequence>
<dbReference type="EC" id="3.1.26.5" evidence="7 8"/>
<evidence type="ECO:0000256" key="6">
    <source>
        <dbReference type="ARBA" id="ARBA00022884"/>
    </source>
</evidence>
<dbReference type="HAMAP" id="MF_00227">
    <property type="entry name" value="RNase_P"/>
    <property type="match status" value="1"/>
</dbReference>
<dbReference type="InterPro" id="IPR020568">
    <property type="entry name" value="Ribosomal_Su5_D2-typ_SF"/>
</dbReference>
<evidence type="ECO:0000313" key="9">
    <source>
        <dbReference type="EMBL" id="TXS92358.1"/>
    </source>
</evidence>
<evidence type="ECO:0000256" key="4">
    <source>
        <dbReference type="ARBA" id="ARBA00022759"/>
    </source>
</evidence>
<dbReference type="InterPro" id="IPR014721">
    <property type="entry name" value="Ribsml_uS5_D2-typ_fold_subgr"/>
</dbReference>
<dbReference type="OrthoDB" id="9796422at2"/>
<dbReference type="InterPro" id="IPR000100">
    <property type="entry name" value="RNase_P"/>
</dbReference>
<protein>
    <recommendedName>
        <fullName evidence="7 8">Ribonuclease P protein component</fullName>
        <shortName evidence="7">RNase P protein</shortName>
        <shortName evidence="7">RNaseP protein</shortName>
        <ecNumber evidence="7 8">3.1.26.5</ecNumber>
    </recommendedName>
    <alternativeName>
        <fullName evidence="7">Protein C5</fullName>
    </alternativeName>
</protein>
<evidence type="ECO:0000313" key="10">
    <source>
        <dbReference type="Proteomes" id="UP000321933"/>
    </source>
</evidence>
<comment type="subunit">
    <text evidence="7">Consists of a catalytic RNA component (M1 or rnpB) and a protein subunit.</text>
</comment>
<dbReference type="InterPro" id="IPR020539">
    <property type="entry name" value="RNase_P_CS"/>
</dbReference>
<evidence type="ECO:0000256" key="5">
    <source>
        <dbReference type="ARBA" id="ARBA00022801"/>
    </source>
</evidence>
<comment type="caution">
    <text evidence="9">The sequence shown here is derived from an EMBL/GenBank/DDBJ whole genome shotgun (WGS) entry which is preliminary data.</text>
</comment>
<comment type="function">
    <text evidence="1 7">RNaseP catalyzes the removal of the 5'-leader sequence from pre-tRNA to produce the mature 5'-terminus. It can also cleave other RNA substrates such as 4.5S RNA. The protein component plays an auxiliary but essential role in vivo by binding to the 5'-leader sequence and broadening the substrate specificity of the ribozyme.</text>
</comment>
<keyword evidence="6 7" id="KW-0694">RNA-binding</keyword>
<dbReference type="GO" id="GO:0030677">
    <property type="term" value="C:ribonuclease P complex"/>
    <property type="evidence" value="ECO:0007669"/>
    <property type="project" value="TreeGrafter"/>
</dbReference>